<organism evidence="2 3">
    <name type="scientific">Protopolystoma xenopodis</name>
    <dbReference type="NCBI Taxonomy" id="117903"/>
    <lineage>
        <taxon>Eukaryota</taxon>
        <taxon>Metazoa</taxon>
        <taxon>Spiralia</taxon>
        <taxon>Lophotrochozoa</taxon>
        <taxon>Platyhelminthes</taxon>
        <taxon>Monogenea</taxon>
        <taxon>Polyopisthocotylea</taxon>
        <taxon>Polystomatidea</taxon>
        <taxon>Polystomatidae</taxon>
        <taxon>Protopolystoma</taxon>
    </lineage>
</organism>
<dbReference type="Proteomes" id="UP000784294">
    <property type="component" value="Unassembled WGS sequence"/>
</dbReference>
<dbReference type="EMBL" id="CAAALY010072371">
    <property type="protein sequence ID" value="VEL25214.1"/>
    <property type="molecule type" value="Genomic_DNA"/>
</dbReference>
<dbReference type="AlphaFoldDB" id="A0A448X111"/>
<keyword evidence="3" id="KW-1185">Reference proteome</keyword>
<proteinExistence type="predicted"/>
<name>A0A448X111_9PLAT</name>
<evidence type="ECO:0000313" key="3">
    <source>
        <dbReference type="Proteomes" id="UP000784294"/>
    </source>
</evidence>
<protein>
    <submittedName>
        <fullName evidence="2">Uncharacterized protein</fullName>
    </submittedName>
</protein>
<comment type="caution">
    <text evidence="2">The sequence shown here is derived from an EMBL/GenBank/DDBJ whole genome shotgun (WGS) entry which is preliminary data.</text>
</comment>
<gene>
    <name evidence="2" type="ORF">PXEA_LOCUS18654</name>
</gene>
<feature type="region of interest" description="Disordered" evidence="1">
    <location>
        <begin position="1"/>
        <end position="71"/>
    </location>
</feature>
<evidence type="ECO:0000313" key="2">
    <source>
        <dbReference type="EMBL" id="VEL25214.1"/>
    </source>
</evidence>
<sequence length="98" mass="9843">MMPPEYQGNGPPGPQPDGPGGMLSAGGAGPGGSGVPPGGSNQGPPPPPPQYLPQGQQPGGNGAGPVQFPVGSLFRPTQSTFFYFLQTYFPATFMAILS</sequence>
<feature type="compositionally biased region" description="Gly residues" evidence="1">
    <location>
        <begin position="18"/>
        <end position="41"/>
    </location>
</feature>
<evidence type="ECO:0000256" key="1">
    <source>
        <dbReference type="SAM" id="MobiDB-lite"/>
    </source>
</evidence>
<reference evidence="2" key="1">
    <citation type="submission" date="2018-11" db="EMBL/GenBank/DDBJ databases">
        <authorList>
            <consortium name="Pathogen Informatics"/>
        </authorList>
    </citation>
    <scope>NUCLEOTIDE SEQUENCE</scope>
</reference>
<accession>A0A448X111</accession>